<dbReference type="EMBL" id="BROQ01000248">
    <property type="protein sequence ID" value="GKZ27649.1"/>
    <property type="molecule type" value="Genomic_DNA"/>
</dbReference>
<name>A0A9W6DS66_9EURO</name>
<dbReference type="AlphaFoldDB" id="A0A9W6DS66"/>
<dbReference type="Proteomes" id="UP001143548">
    <property type="component" value="Unassembled WGS sequence"/>
</dbReference>
<organism evidence="1 2">
    <name type="scientific">Aspergillus brasiliensis</name>
    <dbReference type="NCBI Taxonomy" id="319629"/>
    <lineage>
        <taxon>Eukaryota</taxon>
        <taxon>Fungi</taxon>
        <taxon>Dikarya</taxon>
        <taxon>Ascomycota</taxon>
        <taxon>Pezizomycotina</taxon>
        <taxon>Eurotiomycetes</taxon>
        <taxon>Eurotiomycetidae</taxon>
        <taxon>Eurotiales</taxon>
        <taxon>Aspergillaceae</taxon>
        <taxon>Aspergillus</taxon>
        <taxon>Aspergillus subgen. Circumdati</taxon>
    </lineage>
</organism>
<comment type="caution">
    <text evidence="1">The sequence shown here is derived from an EMBL/GenBank/DDBJ whole genome shotgun (WGS) entry which is preliminary data.</text>
</comment>
<proteinExistence type="predicted"/>
<gene>
    <name evidence="1" type="ORF">AbraCBS73388_005176</name>
</gene>
<evidence type="ECO:0000313" key="2">
    <source>
        <dbReference type="Proteomes" id="UP001143548"/>
    </source>
</evidence>
<evidence type="ECO:0000313" key="1">
    <source>
        <dbReference type="EMBL" id="GKZ27649.1"/>
    </source>
</evidence>
<protein>
    <submittedName>
        <fullName evidence="1">Uncharacterized protein</fullName>
    </submittedName>
</protein>
<reference evidence="1" key="1">
    <citation type="submission" date="2022-07" db="EMBL/GenBank/DDBJ databases">
        <title>Taxonomy of Aspergillus series Nigri: significant species reduction supported by multi-species coalescent approaches.</title>
        <authorList>
            <person name="Bian C."/>
            <person name="Kusuya Y."/>
            <person name="Sklenar F."/>
            <person name="D'hooge E."/>
            <person name="Yaguchi T."/>
            <person name="Takahashi H."/>
            <person name="Hubka V."/>
        </authorList>
    </citation>
    <scope>NUCLEOTIDE SEQUENCE</scope>
    <source>
        <strain evidence="1">CBS 733.88</strain>
    </source>
</reference>
<sequence length="130" mass="14430">MPDPEFSFEPEPRALLPRFNVSLPVHDAEVERLRLVDAVLLRSLLEEAIRRPSDAEFIIARDTETTIQNPYTPTCGVRVSVPIQGSANKFVDASASGYMPGLVTHYRKRKMDDSKALTADVRSTGSTVQT</sequence>
<accession>A0A9W6DS66</accession>